<gene>
    <name evidence="1" type="ORF">FJY86_01440</name>
</gene>
<organism evidence="1 2">
    <name type="scientific">Candidatus Iainarchaeum sp</name>
    <dbReference type="NCBI Taxonomy" id="3101447"/>
    <lineage>
        <taxon>Archaea</taxon>
        <taxon>Candidatus Iainarchaeota</taxon>
        <taxon>Candidatus Iainarchaeia</taxon>
        <taxon>Candidatus Iainarchaeales</taxon>
        <taxon>Candidatus Iainarchaeaceae</taxon>
        <taxon>Candidatus Iainarchaeum</taxon>
    </lineage>
</organism>
<sequence>MMLRDLVLVKAVSAFENIGFMEWHARVLRELSTSPMPIKEISRRTGLFHYQIQGVLQDLLALQLIEYTRYGIQFRDAGEMFAQLVDCCEGHVERHSYDWEAAFEVVVPRVKSLKKQFDFNE</sequence>
<proteinExistence type="predicted"/>
<dbReference type="InterPro" id="IPR036390">
    <property type="entry name" value="WH_DNA-bd_sf"/>
</dbReference>
<evidence type="ECO:0000313" key="2">
    <source>
        <dbReference type="Proteomes" id="UP000774699"/>
    </source>
</evidence>
<comment type="caution">
    <text evidence="1">The sequence shown here is derived from an EMBL/GenBank/DDBJ whole genome shotgun (WGS) entry which is preliminary data.</text>
</comment>
<accession>A0A8T4C664</accession>
<reference evidence="1" key="1">
    <citation type="submission" date="2019-03" db="EMBL/GenBank/DDBJ databases">
        <title>Lake Tanganyika Metagenome-Assembled Genomes (MAGs).</title>
        <authorList>
            <person name="Tran P."/>
        </authorList>
    </citation>
    <scope>NUCLEOTIDE SEQUENCE</scope>
    <source>
        <strain evidence="1">M_DeepCast_50m_m2_156</strain>
    </source>
</reference>
<evidence type="ECO:0000313" key="1">
    <source>
        <dbReference type="EMBL" id="MBM3281989.1"/>
    </source>
</evidence>
<dbReference type="AlphaFoldDB" id="A0A8T4C664"/>
<protein>
    <submittedName>
        <fullName evidence="1">MarR family transcriptional regulator</fullName>
    </submittedName>
</protein>
<dbReference type="EMBL" id="VGJJ01000006">
    <property type="protein sequence ID" value="MBM3281989.1"/>
    <property type="molecule type" value="Genomic_DNA"/>
</dbReference>
<name>A0A8T4C664_9ARCH</name>
<dbReference type="SUPFAM" id="SSF46785">
    <property type="entry name" value="Winged helix' DNA-binding domain"/>
    <property type="match status" value="1"/>
</dbReference>
<dbReference type="Proteomes" id="UP000774699">
    <property type="component" value="Unassembled WGS sequence"/>
</dbReference>